<dbReference type="GO" id="GO:0005634">
    <property type="term" value="C:nucleus"/>
    <property type="evidence" value="ECO:0007669"/>
    <property type="project" value="TreeGrafter"/>
</dbReference>
<evidence type="ECO:0000313" key="3">
    <source>
        <dbReference type="Proteomes" id="UP001147760"/>
    </source>
</evidence>
<evidence type="ECO:0008006" key="4">
    <source>
        <dbReference type="Google" id="ProtNLM"/>
    </source>
</evidence>
<dbReference type="GO" id="GO:0003713">
    <property type="term" value="F:transcription coactivator activity"/>
    <property type="evidence" value="ECO:0007669"/>
    <property type="project" value="InterPro"/>
</dbReference>
<dbReference type="AlphaFoldDB" id="A0A9W9WWR3"/>
<reference evidence="2" key="1">
    <citation type="submission" date="2022-12" db="EMBL/GenBank/DDBJ databases">
        <authorList>
            <person name="Petersen C."/>
        </authorList>
    </citation>
    <scope>NUCLEOTIDE SEQUENCE</scope>
    <source>
        <strain evidence="2">IBT 17660</strain>
    </source>
</reference>
<evidence type="ECO:0000256" key="1">
    <source>
        <dbReference type="SAM" id="MobiDB-lite"/>
    </source>
</evidence>
<dbReference type="SUPFAM" id="SSF50729">
    <property type="entry name" value="PH domain-like"/>
    <property type="match status" value="1"/>
</dbReference>
<feature type="region of interest" description="Disordered" evidence="1">
    <location>
        <begin position="173"/>
        <end position="234"/>
    </location>
</feature>
<dbReference type="CDD" id="cd13214">
    <property type="entry name" value="PH-GRAM_WBP2"/>
    <property type="match status" value="1"/>
</dbReference>
<dbReference type="GO" id="GO:0031490">
    <property type="term" value="F:chromatin DNA binding"/>
    <property type="evidence" value="ECO:0007669"/>
    <property type="project" value="TreeGrafter"/>
</dbReference>
<dbReference type="PANTHER" id="PTHR31606">
    <property type="entry name" value="WW DOMAIN BINDING PROTEIN 2, ISOFORM E"/>
    <property type="match status" value="1"/>
</dbReference>
<organism evidence="2 3">
    <name type="scientific">Penicillium desertorum</name>
    <dbReference type="NCBI Taxonomy" id="1303715"/>
    <lineage>
        <taxon>Eukaryota</taxon>
        <taxon>Fungi</taxon>
        <taxon>Dikarya</taxon>
        <taxon>Ascomycota</taxon>
        <taxon>Pezizomycotina</taxon>
        <taxon>Eurotiomycetes</taxon>
        <taxon>Eurotiomycetidae</taxon>
        <taxon>Eurotiales</taxon>
        <taxon>Aspergillaceae</taxon>
        <taxon>Penicillium</taxon>
    </lineage>
</organism>
<comment type="caution">
    <text evidence="2">The sequence shown here is derived from an EMBL/GenBank/DDBJ whole genome shotgun (WGS) entry which is preliminary data.</text>
</comment>
<sequence>MSLNWVMLDDQDGFVRLPNERLIYSSPPRTSVSLTPPSGYKGPEKLSIQCSGGCIHLTNQRVVYLPASRSNDFQSFSSPLLNVHDSHVSAPFFGPNVWTALVQPVSGGGISPSLPAVQLKVTFKEGGAFDFSTNFERIKERLEQAVENTSQGTRGQQNVDLSAVHLEELPAYEAPPDASQDVSQDARPSQTPEESQSSRESDTGAEPADPPPCYEEVQSQSVAHELEERLRRAT</sequence>
<protein>
    <recommendedName>
        <fullName evidence="4">WW-domain-binding protein</fullName>
    </recommendedName>
</protein>
<dbReference type="EMBL" id="JAPWDO010000003">
    <property type="protein sequence ID" value="KAJ5478125.1"/>
    <property type="molecule type" value="Genomic_DNA"/>
</dbReference>
<reference evidence="2" key="2">
    <citation type="journal article" date="2023" name="IMA Fungus">
        <title>Comparative genomic study of the Penicillium genus elucidates a diverse pangenome and 15 lateral gene transfer events.</title>
        <authorList>
            <person name="Petersen C."/>
            <person name="Sorensen T."/>
            <person name="Nielsen M.R."/>
            <person name="Sondergaard T.E."/>
            <person name="Sorensen J.L."/>
            <person name="Fitzpatrick D.A."/>
            <person name="Frisvad J.C."/>
            <person name="Nielsen K.L."/>
        </authorList>
    </citation>
    <scope>NUCLEOTIDE SEQUENCE</scope>
    <source>
        <strain evidence="2">IBT 17660</strain>
    </source>
</reference>
<name>A0A9W9WWR3_9EURO</name>
<proteinExistence type="predicted"/>
<feature type="compositionally biased region" description="Polar residues" evidence="1">
    <location>
        <begin position="180"/>
        <end position="195"/>
    </location>
</feature>
<evidence type="ECO:0000313" key="2">
    <source>
        <dbReference type="EMBL" id="KAJ5478125.1"/>
    </source>
</evidence>
<gene>
    <name evidence="2" type="ORF">N7530_003634</name>
</gene>
<accession>A0A9W9WWR3</accession>
<dbReference type="Proteomes" id="UP001147760">
    <property type="component" value="Unassembled WGS sequence"/>
</dbReference>
<keyword evidence="3" id="KW-1185">Reference proteome</keyword>
<dbReference type="InterPro" id="IPR044852">
    <property type="entry name" value="WBP2-like"/>
</dbReference>
<dbReference type="OrthoDB" id="1259151at2759"/>
<feature type="compositionally biased region" description="Basic and acidic residues" evidence="1">
    <location>
        <begin position="224"/>
        <end position="234"/>
    </location>
</feature>
<dbReference type="PANTHER" id="PTHR31606:SF1">
    <property type="entry name" value="WW DOMAIN BINDING PROTEIN 2, ISOFORM E"/>
    <property type="match status" value="1"/>
</dbReference>